<keyword evidence="4" id="KW-1185">Reference proteome</keyword>
<dbReference type="HOGENOM" id="CLU_2743785_0_0_1"/>
<evidence type="ECO:0000313" key="4">
    <source>
        <dbReference type="Proteomes" id="UP000002051"/>
    </source>
</evidence>
<gene>
    <name evidence="2" type="ordered locus">MTR_3g060680</name>
</gene>
<accession>G7IXS1</accession>
<proteinExistence type="predicted"/>
<name>G7IXS1_MEDTR</name>
<sequence length="71" mass="8420">MDQMLNVEQHTSDNELSEHCDKTRNQTPHKTTKNTTPQLDDEITKTKKGKLDICKNHLFRLKEKRKKDVEE</sequence>
<dbReference type="PaxDb" id="3880-AES70643"/>
<feature type="compositionally biased region" description="Polar residues" evidence="1">
    <location>
        <begin position="25"/>
        <end position="38"/>
    </location>
</feature>
<dbReference type="EnsemblPlants" id="AES70643">
    <property type="protein sequence ID" value="AES70643"/>
    <property type="gene ID" value="MTR_3g060680"/>
</dbReference>
<reference evidence="3" key="3">
    <citation type="submission" date="2015-04" db="UniProtKB">
        <authorList>
            <consortium name="EnsemblPlants"/>
        </authorList>
    </citation>
    <scope>IDENTIFICATION</scope>
    <source>
        <strain evidence="3">cv. Jemalong A17</strain>
    </source>
</reference>
<dbReference type="Proteomes" id="UP000002051">
    <property type="component" value="Chromosome 3"/>
</dbReference>
<evidence type="ECO:0000313" key="2">
    <source>
        <dbReference type="EMBL" id="AES70643.1"/>
    </source>
</evidence>
<feature type="compositionally biased region" description="Basic and acidic residues" evidence="1">
    <location>
        <begin position="10"/>
        <end position="24"/>
    </location>
</feature>
<evidence type="ECO:0000256" key="1">
    <source>
        <dbReference type="SAM" id="MobiDB-lite"/>
    </source>
</evidence>
<reference evidence="2 4" key="1">
    <citation type="journal article" date="2011" name="Nature">
        <title>The Medicago genome provides insight into the evolution of rhizobial symbioses.</title>
        <authorList>
            <person name="Young N.D."/>
            <person name="Debelle F."/>
            <person name="Oldroyd G.E."/>
            <person name="Geurts R."/>
            <person name="Cannon S.B."/>
            <person name="Udvardi M.K."/>
            <person name="Benedito V.A."/>
            <person name="Mayer K.F."/>
            <person name="Gouzy J."/>
            <person name="Schoof H."/>
            <person name="Van de Peer Y."/>
            <person name="Proost S."/>
            <person name="Cook D.R."/>
            <person name="Meyers B.C."/>
            <person name="Spannagl M."/>
            <person name="Cheung F."/>
            <person name="De Mita S."/>
            <person name="Krishnakumar V."/>
            <person name="Gundlach H."/>
            <person name="Zhou S."/>
            <person name="Mudge J."/>
            <person name="Bharti A.K."/>
            <person name="Murray J.D."/>
            <person name="Naoumkina M.A."/>
            <person name="Rosen B."/>
            <person name="Silverstein K.A."/>
            <person name="Tang H."/>
            <person name="Rombauts S."/>
            <person name="Zhao P.X."/>
            <person name="Zhou P."/>
            <person name="Barbe V."/>
            <person name="Bardou P."/>
            <person name="Bechner M."/>
            <person name="Bellec A."/>
            <person name="Berger A."/>
            <person name="Berges H."/>
            <person name="Bidwell S."/>
            <person name="Bisseling T."/>
            <person name="Choisne N."/>
            <person name="Couloux A."/>
            <person name="Denny R."/>
            <person name="Deshpande S."/>
            <person name="Dai X."/>
            <person name="Doyle J.J."/>
            <person name="Dudez A.M."/>
            <person name="Farmer A.D."/>
            <person name="Fouteau S."/>
            <person name="Franken C."/>
            <person name="Gibelin C."/>
            <person name="Gish J."/>
            <person name="Goldstein S."/>
            <person name="Gonzalez A.J."/>
            <person name="Green P.J."/>
            <person name="Hallab A."/>
            <person name="Hartog M."/>
            <person name="Hua A."/>
            <person name="Humphray S.J."/>
            <person name="Jeong D.H."/>
            <person name="Jing Y."/>
            <person name="Jocker A."/>
            <person name="Kenton S.M."/>
            <person name="Kim D.J."/>
            <person name="Klee K."/>
            <person name="Lai H."/>
            <person name="Lang C."/>
            <person name="Lin S."/>
            <person name="Macmil S.L."/>
            <person name="Magdelenat G."/>
            <person name="Matthews L."/>
            <person name="McCorrison J."/>
            <person name="Monaghan E.L."/>
            <person name="Mun J.H."/>
            <person name="Najar F.Z."/>
            <person name="Nicholson C."/>
            <person name="Noirot C."/>
            <person name="O'Bleness M."/>
            <person name="Paule C.R."/>
            <person name="Poulain J."/>
            <person name="Prion F."/>
            <person name="Qin B."/>
            <person name="Qu C."/>
            <person name="Retzel E.F."/>
            <person name="Riddle C."/>
            <person name="Sallet E."/>
            <person name="Samain S."/>
            <person name="Samson N."/>
            <person name="Sanders I."/>
            <person name="Saurat O."/>
            <person name="Scarpelli C."/>
            <person name="Schiex T."/>
            <person name="Segurens B."/>
            <person name="Severin A.J."/>
            <person name="Sherrier D.J."/>
            <person name="Shi R."/>
            <person name="Sims S."/>
            <person name="Singer S.R."/>
            <person name="Sinharoy S."/>
            <person name="Sterck L."/>
            <person name="Viollet A."/>
            <person name="Wang B.B."/>
            <person name="Wang K."/>
            <person name="Wang M."/>
            <person name="Wang X."/>
            <person name="Warfsmann J."/>
            <person name="Weissenbach J."/>
            <person name="White D.D."/>
            <person name="White J.D."/>
            <person name="Wiley G.B."/>
            <person name="Wincker P."/>
            <person name="Xing Y."/>
            <person name="Yang L."/>
            <person name="Yao Z."/>
            <person name="Ying F."/>
            <person name="Zhai J."/>
            <person name="Zhou L."/>
            <person name="Zuber A."/>
            <person name="Denarie J."/>
            <person name="Dixon R.A."/>
            <person name="May G.D."/>
            <person name="Schwartz D.C."/>
            <person name="Rogers J."/>
            <person name="Quetier F."/>
            <person name="Town C.D."/>
            <person name="Roe B.A."/>
        </authorList>
    </citation>
    <scope>NUCLEOTIDE SEQUENCE [LARGE SCALE GENOMIC DNA]</scope>
    <source>
        <strain evidence="2">A17</strain>
        <strain evidence="3 4">cv. Jemalong A17</strain>
    </source>
</reference>
<dbReference type="AlphaFoldDB" id="G7IXS1"/>
<evidence type="ECO:0000313" key="3">
    <source>
        <dbReference type="EnsemblPlants" id="AES70643"/>
    </source>
</evidence>
<organism evidence="2 4">
    <name type="scientific">Medicago truncatula</name>
    <name type="common">Barrel medic</name>
    <name type="synonym">Medicago tribuloides</name>
    <dbReference type="NCBI Taxonomy" id="3880"/>
    <lineage>
        <taxon>Eukaryota</taxon>
        <taxon>Viridiplantae</taxon>
        <taxon>Streptophyta</taxon>
        <taxon>Embryophyta</taxon>
        <taxon>Tracheophyta</taxon>
        <taxon>Spermatophyta</taxon>
        <taxon>Magnoliopsida</taxon>
        <taxon>eudicotyledons</taxon>
        <taxon>Gunneridae</taxon>
        <taxon>Pentapetalae</taxon>
        <taxon>rosids</taxon>
        <taxon>fabids</taxon>
        <taxon>Fabales</taxon>
        <taxon>Fabaceae</taxon>
        <taxon>Papilionoideae</taxon>
        <taxon>50 kb inversion clade</taxon>
        <taxon>NPAAA clade</taxon>
        <taxon>Hologalegina</taxon>
        <taxon>IRL clade</taxon>
        <taxon>Trifolieae</taxon>
        <taxon>Medicago</taxon>
    </lineage>
</organism>
<protein>
    <submittedName>
        <fullName evidence="2 3">Uncharacterized protein</fullName>
    </submittedName>
</protein>
<feature type="region of interest" description="Disordered" evidence="1">
    <location>
        <begin position="1"/>
        <end position="42"/>
    </location>
</feature>
<reference evidence="2 4" key="2">
    <citation type="journal article" date="2014" name="BMC Genomics">
        <title>An improved genome release (version Mt4.0) for the model legume Medicago truncatula.</title>
        <authorList>
            <person name="Tang H."/>
            <person name="Krishnakumar V."/>
            <person name="Bidwell S."/>
            <person name="Rosen B."/>
            <person name="Chan A."/>
            <person name="Zhou S."/>
            <person name="Gentzbittel L."/>
            <person name="Childs K.L."/>
            <person name="Yandell M."/>
            <person name="Gundlach H."/>
            <person name="Mayer K.F."/>
            <person name="Schwartz D.C."/>
            <person name="Town C.D."/>
        </authorList>
    </citation>
    <scope>GENOME REANNOTATION</scope>
    <source>
        <strain evidence="3 4">cv. Jemalong A17</strain>
    </source>
</reference>
<dbReference type="EMBL" id="CM001219">
    <property type="protein sequence ID" value="AES70643.1"/>
    <property type="molecule type" value="Genomic_DNA"/>
</dbReference>